<comment type="caution">
    <text evidence="1">The sequence shown here is derived from an EMBL/GenBank/DDBJ whole genome shotgun (WGS) entry which is preliminary data.</text>
</comment>
<dbReference type="EMBL" id="BAVZ01000009">
    <property type="protein sequence ID" value="GAF09053.1"/>
    <property type="molecule type" value="Genomic_DNA"/>
</dbReference>
<proteinExistence type="predicted"/>
<dbReference type="STRING" id="1236976.JCM16418_3171"/>
<dbReference type="AlphaFoldDB" id="W7YN46"/>
<protein>
    <submittedName>
        <fullName evidence="1">Uncharacterized protein</fullName>
    </submittedName>
</protein>
<evidence type="ECO:0000313" key="2">
    <source>
        <dbReference type="Proteomes" id="UP000019364"/>
    </source>
</evidence>
<evidence type="ECO:0000313" key="1">
    <source>
        <dbReference type="EMBL" id="GAF09053.1"/>
    </source>
</evidence>
<sequence>MKRFIFPSVTMLVTLGAAMLLPQFYVVHTSAAQQQSVVSTFNPYSQLMLSNDNIVDSLANLPLTLQIGSVEWENSILTIDLKVITPETTIPEIYNNLAEFVNFCFQRTSNVDQLMLRLVAEDKWLGTKHLLLAANIHREDWSADLNQQLDNTGEESLSEIVKQRFHVTETKLWRNQFTQP</sequence>
<gene>
    <name evidence="1" type="ORF">JCM16418_3171</name>
</gene>
<accession>W7YN46</accession>
<keyword evidence="2" id="KW-1185">Reference proteome</keyword>
<organism evidence="1 2">
    <name type="scientific">Paenibacillus pini JCM 16418</name>
    <dbReference type="NCBI Taxonomy" id="1236976"/>
    <lineage>
        <taxon>Bacteria</taxon>
        <taxon>Bacillati</taxon>
        <taxon>Bacillota</taxon>
        <taxon>Bacilli</taxon>
        <taxon>Bacillales</taxon>
        <taxon>Paenibacillaceae</taxon>
        <taxon>Paenibacillus</taxon>
    </lineage>
</organism>
<dbReference type="RefSeq" id="WP_036650083.1">
    <property type="nucleotide sequence ID" value="NZ_BAVZ01000009.1"/>
</dbReference>
<dbReference type="Proteomes" id="UP000019364">
    <property type="component" value="Unassembled WGS sequence"/>
</dbReference>
<dbReference type="OrthoDB" id="2678813at2"/>
<reference evidence="1 2" key="1">
    <citation type="journal article" date="2014" name="Genome Announc.">
        <title>Draft Genome Sequence of Paenibacillus pini JCM 16418T, Isolated from the Rhizosphere of Pine Tree.</title>
        <authorList>
            <person name="Yuki M."/>
            <person name="Oshima K."/>
            <person name="Suda W."/>
            <person name="Oshida Y."/>
            <person name="Kitamura K."/>
            <person name="Iida Y."/>
            <person name="Hattori M."/>
            <person name="Ohkuma M."/>
        </authorList>
    </citation>
    <scope>NUCLEOTIDE SEQUENCE [LARGE SCALE GENOMIC DNA]</scope>
    <source>
        <strain evidence="1 2">JCM 16418</strain>
    </source>
</reference>
<name>W7YN46_9BACL</name>
<dbReference type="eggNOG" id="ENOG503493E">
    <property type="taxonomic scope" value="Bacteria"/>
</dbReference>